<dbReference type="InterPro" id="IPR048259">
    <property type="entry name" value="Cytochrome_b_N_euk/bac"/>
</dbReference>
<dbReference type="GO" id="GO:0005737">
    <property type="term" value="C:cytoplasm"/>
    <property type="evidence" value="ECO:0007669"/>
    <property type="project" value="UniProtKB-ARBA"/>
</dbReference>
<dbReference type="CDD" id="cd00284">
    <property type="entry name" value="Cytochrome_b_N"/>
    <property type="match status" value="1"/>
</dbReference>
<dbReference type="Gene3D" id="1.20.810.10">
    <property type="entry name" value="Cytochrome Bc1 Complex, Chain C"/>
    <property type="match status" value="2"/>
</dbReference>
<keyword evidence="1" id="KW-0472">Membrane</keyword>
<proteinExistence type="predicted"/>
<evidence type="ECO:0000313" key="3">
    <source>
        <dbReference type="EMBL" id="KAH0446035.1"/>
    </source>
</evidence>
<feature type="domain" description="Cytochrome b/b6 N-terminal region profile" evidence="2">
    <location>
        <begin position="76"/>
        <end position="274"/>
    </location>
</feature>
<feature type="transmembrane region" description="Helical" evidence="1">
    <location>
        <begin position="245"/>
        <end position="265"/>
    </location>
</feature>
<keyword evidence="4" id="KW-1185">Reference proteome</keyword>
<dbReference type="PROSITE" id="PS51002">
    <property type="entry name" value="CYTB_NTER"/>
    <property type="match status" value="1"/>
</dbReference>
<dbReference type="InterPro" id="IPR027387">
    <property type="entry name" value="Cytb/b6-like_sf"/>
</dbReference>
<reference evidence="3 4" key="1">
    <citation type="journal article" date="2021" name="Hortic Res">
        <title>Chromosome-scale assembly of the Dendrobium chrysotoxum genome enhances the understanding of orchid evolution.</title>
        <authorList>
            <person name="Zhang Y."/>
            <person name="Zhang G.Q."/>
            <person name="Zhang D."/>
            <person name="Liu X.D."/>
            <person name="Xu X.Y."/>
            <person name="Sun W.H."/>
            <person name="Yu X."/>
            <person name="Zhu X."/>
            <person name="Wang Z.W."/>
            <person name="Zhao X."/>
            <person name="Zhong W.Y."/>
            <person name="Chen H."/>
            <person name="Yin W.L."/>
            <person name="Huang T."/>
            <person name="Niu S.C."/>
            <person name="Liu Z.J."/>
        </authorList>
    </citation>
    <scope>NUCLEOTIDE SEQUENCE [LARGE SCALE GENOMIC DNA]</scope>
    <source>
        <strain evidence="3">Lindl</strain>
    </source>
</reference>
<accession>A0AAV7FQ93</accession>
<dbReference type="GO" id="GO:0016020">
    <property type="term" value="C:membrane"/>
    <property type="evidence" value="ECO:0007669"/>
    <property type="project" value="InterPro"/>
</dbReference>
<name>A0AAV7FQ93_DENCH</name>
<feature type="transmembrane region" description="Helical" evidence="1">
    <location>
        <begin position="104"/>
        <end position="129"/>
    </location>
</feature>
<comment type="caution">
    <text evidence="3">The sequence shown here is derived from an EMBL/GenBank/DDBJ whole genome shotgun (WGS) entry which is preliminary data.</text>
</comment>
<organism evidence="3 4">
    <name type="scientific">Dendrobium chrysotoxum</name>
    <name type="common">Orchid</name>
    <dbReference type="NCBI Taxonomy" id="161865"/>
    <lineage>
        <taxon>Eukaryota</taxon>
        <taxon>Viridiplantae</taxon>
        <taxon>Streptophyta</taxon>
        <taxon>Embryophyta</taxon>
        <taxon>Tracheophyta</taxon>
        <taxon>Spermatophyta</taxon>
        <taxon>Magnoliopsida</taxon>
        <taxon>Liliopsida</taxon>
        <taxon>Asparagales</taxon>
        <taxon>Orchidaceae</taxon>
        <taxon>Epidendroideae</taxon>
        <taxon>Malaxideae</taxon>
        <taxon>Dendrobiinae</taxon>
        <taxon>Dendrobium</taxon>
    </lineage>
</organism>
<keyword evidence="1" id="KW-0812">Transmembrane</keyword>
<feature type="transmembrane region" description="Helical" evidence="1">
    <location>
        <begin position="169"/>
        <end position="190"/>
    </location>
</feature>
<dbReference type="PANTHER" id="PTHR19271">
    <property type="entry name" value="CYTOCHROME B"/>
    <property type="match status" value="1"/>
</dbReference>
<dbReference type="InterPro" id="IPR016174">
    <property type="entry name" value="Di-haem_cyt_TM"/>
</dbReference>
<keyword evidence="1" id="KW-1133">Transmembrane helix</keyword>
<protein>
    <recommendedName>
        <fullName evidence="2">Cytochrome b/b6 N-terminal region profile domain-containing protein</fullName>
    </recommendedName>
</protein>
<dbReference type="PANTHER" id="PTHR19271:SF16">
    <property type="entry name" value="CYTOCHROME B"/>
    <property type="match status" value="1"/>
</dbReference>
<dbReference type="SUPFAM" id="SSF81342">
    <property type="entry name" value="Transmembrane di-heme cytochromes"/>
    <property type="match status" value="1"/>
</dbReference>
<dbReference type="GO" id="GO:0022904">
    <property type="term" value="P:respiratory electron transport chain"/>
    <property type="evidence" value="ECO:0007669"/>
    <property type="project" value="InterPro"/>
</dbReference>
<dbReference type="EMBL" id="JAGFBR010000274">
    <property type="protein sequence ID" value="KAH0446035.1"/>
    <property type="molecule type" value="Genomic_DNA"/>
</dbReference>
<evidence type="ECO:0000256" key="1">
    <source>
        <dbReference type="SAM" id="Phobius"/>
    </source>
</evidence>
<sequence length="274" mass="30841">MGHRAEALRDWLSTLFGKGSLRTALILFHDFRNRLKAPRYFDLNCQDWLNPLSLLLLLLQRKKRGSLSWVTYLKKVYDWFEERLEIQAIADDITSKYVPPHVNIFSCLGGITLTCFLVQVATGFAMTFYYRPTVTEAFSSVQYIMTEVNFGWLIRSVHRWSASMMVDDLARLSCVSVGALLAVLTASFGVTGSSLPRDQFGYWAVKIVTGVPEAIPRIVIGSPLVELLRGSASVGQSTLTRFSSLHTFVLPLLTAVFMFMHFSMIRKQGISGPL</sequence>
<dbReference type="Proteomes" id="UP000775213">
    <property type="component" value="Unassembled WGS sequence"/>
</dbReference>
<dbReference type="InterPro" id="IPR005797">
    <property type="entry name" value="Cyt_b/b6_N"/>
</dbReference>
<dbReference type="Pfam" id="PF00033">
    <property type="entry name" value="Cytochrome_B"/>
    <property type="match status" value="2"/>
</dbReference>
<dbReference type="GO" id="GO:0009055">
    <property type="term" value="F:electron transfer activity"/>
    <property type="evidence" value="ECO:0007669"/>
    <property type="project" value="InterPro"/>
</dbReference>
<dbReference type="GO" id="GO:0016491">
    <property type="term" value="F:oxidoreductase activity"/>
    <property type="evidence" value="ECO:0007669"/>
    <property type="project" value="InterPro"/>
</dbReference>
<gene>
    <name evidence="3" type="ORF">IEQ34_025131</name>
</gene>
<evidence type="ECO:0000259" key="2">
    <source>
        <dbReference type="PROSITE" id="PS51002"/>
    </source>
</evidence>
<dbReference type="AlphaFoldDB" id="A0AAV7FQ93"/>
<evidence type="ECO:0000313" key="4">
    <source>
        <dbReference type="Proteomes" id="UP000775213"/>
    </source>
</evidence>